<evidence type="ECO:0000313" key="3">
    <source>
        <dbReference type="EMBL" id="QVY60549.1"/>
    </source>
</evidence>
<dbReference type="RefSeq" id="WP_214475235.1">
    <property type="nucleotide sequence ID" value="NZ_CP071709.1"/>
</dbReference>
<feature type="transmembrane region" description="Helical" evidence="2">
    <location>
        <begin position="53"/>
        <end position="72"/>
    </location>
</feature>
<feature type="transmembrane region" description="Helical" evidence="2">
    <location>
        <begin position="30"/>
        <end position="47"/>
    </location>
</feature>
<evidence type="ECO:0000256" key="1">
    <source>
        <dbReference type="SAM" id="MobiDB-lite"/>
    </source>
</evidence>
<name>A0ABX8F974_9BACI</name>
<feature type="region of interest" description="Disordered" evidence="1">
    <location>
        <begin position="259"/>
        <end position="280"/>
    </location>
</feature>
<feature type="compositionally biased region" description="Acidic residues" evidence="1">
    <location>
        <begin position="271"/>
        <end position="280"/>
    </location>
</feature>
<dbReference type="EMBL" id="CP071709">
    <property type="protein sequence ID" value="QVY60549.1"/>
    <property type="molecule type" value="Genomic_DNA"/>
</dbReference>
<keyword evidence="2" id="KW-1133">Transmembrane helix</keyword>
<feature type="transmembrane region" description="Helical" evidence="2">
    <location>
        <begin position="6"/>
        <end position="23"/>
    </location>
</feature>
<keyword evidence="2" id="KW-0812">Transmembrane</keyword>
<keyword evidence="4" id="KW-1185">Reference proteome</keyword>
<dbReference type="Proteomes" id="UP000679247">
    <property type="component" value="Chromosome"/>
</dbReference>
<reference evidence="3 4" key="1">
    <citation type="submission" date="2021-03" db="EMBL/GenBank/DDBJ databases">
        <title>The first data on the complete genome of the tetrodotoxin-producing bacterium.</title>
        <authorList>
            <person name="Melnikova D.I."/>
            <person name="Nijland R."/>
            <person name="Magarlamov T.Y."/>
        </authorList>
    </citation>
    <scope>NUCLEOTIDE SEQUENCE [LARGE SCALE GENOMIC DNA]</scope>
    <source>
        <strain evidence="3 4">1839</strain>
    </source>
</reference>
<accession>A0ABX8F974</accession>
<keyword evidence="2" id="KW-0472">Membrane</keyword>
<evidence type="ECO:0000313" key="4">
    <source>
        <dbReference type="Proteomes" id="UP000679247"/>
    </source>
</evidence>
<gene>
    <name evidence="3" type="ORF">J1899_16245</name>
</gene>
<organism evidence="3 4">
    <name type="scientific">Cytobacillus gottheilii</name>
    <dbReference type="NCBI Taxonomy" id="859144"/>
    <lineage>
        <taxon>Bacteria</taxon>
        <taxon>Bacillati</taxon>
        <taxon>Bacillota</taxon>
        <taxon>Bacilli</taxon>
        <taxon>Bacillales</taxon>
        <taxon>Bacillaceae</taxon>
        <taxon>Cytobacillus</taxon>
    </lineage>
</organism>
<proteinExistence type="predicted"/>
<sequence length="473" mass="54037">MISFILAAISLIVIIPLVIYLPLGLTKKGKVMMTVLSFSFALLGIAGQSVMELWKLLLILLLLIVMSGYLMMKRSDQFLAAEATADTAFPLYNQDDHHDYKEKEAEEEESPIEDHDSVIELIETDHDEEDVLEVFEAEIILPVTDSQQTDAVVLAEKAEAELETEADAVDGQLDEIDFNQIRLTEFAQDKETLAIDEKEDESKDAELSYIGELESLMSDDNPVIQVEQKNEENLPGKTEENEFSLGLELEDDDFIIPASVDNETSTSQQELESEESELLDESSYIIPSLEEMLEEDEVSAEEILQPQDGEEAIVLEEFQESLDDEDVEEAVNENDEIIPELMADEEDPVIEEEDESWILAATSSDSDEEQQDQEENITLQREVLKTLLDQLQLAKETTEPHVYEKWIQQCMQQKMPQKEHYIFASLLIEHYISQQEHQKLITLLNELKNQYSNMPIISEQIQFLLLSYSNQEQ</sequence>
<evidence type="ECO:0008006" key="5">
    <source>
        <dbReference type="Google" id="ProtNLM"/>
    </source>
</evidence>
<protein>
    <recommendedName>
        <fullName evidence="5">MFS transporter</fullName>
    </recommendedName>
</protein>
<evidence type="ECO:0000256" key="2">
    <source>
        <dbReference type="SAM" id="Phobius"/>
    </source>
</evidence>